<feature type="domain" description="Aldehyde dehydrogenase" evidence="5">
    <location>
        <begin position="25"/>
        <end position="480"/>
    </location>
</feature>
<accession>A0A1I5I5U9</accession>
<evidence type="ECO:0000256" key="4">
    <source>
        <dbReference type="RuleBase" id="RU003345"/>
    </source>
</evidence>
<organism evidence="6 7">
    <name type="scientific">Actinomadura madurae</name>
    <dbReference type="NCBI Taxonomy" id="1993"/>
    <lineage>
        <taxon>Bacteria</taxon>
        <taxon>Bacillati</taxon>
        <taxon>Actinomycetota</taxon>
        <taxon>Actinomycetes</taxon>
        <taxon>Streptosporangiales</taxon>
        <taxon>Thermomonosporaceae</taxon>
        <taxon>Actinomadura</taxon>
    </lineage>
</organism>
<dbReference type="PANTHER" id="PTHR11699">
    <property type="entry name" value="ALDEHYDE DEHYDROGENASE-RELATED"/>
    <property type="match status" value="1"/>
</dbReference>
<evidence type="ECO:0000313" key="7">
    <source>
        <dbReference type="Proteomes" id="UP000183413"/>
    </source>
</evidence>
<dbReference type="FunFam" id="3.40.605.10:FF:000007">
    <property type="entry name" value="NAD/NADP-dependent betaine aldehyde dehydrogenase"/>
    <property type="match status" value="1"/>
</dbReference>
<dbReference type="FunFam" id="3.40.309.10:FF:000009">
    <property type="entry name" value="Aldehyde dehydrogenase A"/>
    <property type="match status" value="1"/>
</dbReference>
<dbReference type="SUPFAM" id="SSF53720">
    <property type="entry name" value="ALDH-like"/>
    <property type="match status" value="1"/>
</dbReference>
<evidence type="ECO:0000256" key="1">
    <source>
        <dbReference type="ARBA" id="ARBA00009986"/>
    </source>
</evidence>
<comment type="similarity">
    <text evidence="1 4">Belongs to the aldehyde dehydrogenase family.</text>
</comment>
<dbReference type="InterPro" id="IPR029510">
    <property type="entry name" value="Ald_DH_CS_GLU"/>
</dbReference>
<dbReference type="InterPro" id="IPR016161">
    <property type="entry name" value="Ald_DH/histidinol_DH"/>
</dbReference>
<feature type="active site" evidence="3">
    <location>
        <position position="257"/>
    </location>
</feature>
<dbReference type="InParanoid" id="A0A1I5I5U9"/>
<dbReference type="Pfam" id="PF00171">
    <property type="entry name" value="Aldedh"/>
    <property type="match status" value="1"/>
</dbReference>
<dbReference type="PROSITE" id="PS00687">
    <property type="entry name" value="ALDEHYDE_DEHYDR_GLU"/>
    <property type="match status" value="1"/>
</dbReference>
<dbReference type="Gene3D" id="3.40.309.10">
    <property type="entry name" value="Aldehyde Dehydrogenase, Chain A, domain 2"/>
    <property type="match status" value="1"/>
</dbReference>
<dbReference type="InterPro" id="IPR016162">
    <property type="entry name" value="Ald_DH_N"/>
</dbReference>
<dbReference type="InterPro" id="IPR015590">
    <property type="entry name" value="Aldehyde_DH_dom"/>
</dbReference>
<proteinExistence type="inferred from homology"/>
<dbReference type="InterPro" id="IPR016160">
    <property type="entry name" value="Ald_DH_CS_CYS"/>
</dbReference>
<dbReference type="GO" id="GO:0016620">
    <property type="term" value="F:oxidoreductase activity, acting on the aldehyde or oxo group of donors, NAD or NADP as acceptor"/>
    <property type="evidence" value="ECO:0007669"/>
    <property type="project" value="InterPro"/>
</dbReference>
<dbReference type="InterPro" id="IPR016163">
    <property type="entry name" value="Ald_DH_C"/>
</dbReference>
<dbReference type="AlphaFoldDB" id="A0A1I5I5U9"/>
<dbReference type="RefSeq" id="WP_075021951.1">
    <property type="nucleotide sequence ID" value="NZ_FOVH01000007.1"/>
</dbReference>
<sequence length="485" mass="50723">MNGQPAPSTGGEIRNYVGGSTVEASGQGTVEVLNPADGATLAWFRESTAVDVDKAVRAASAAFPSWAARTPRDRANLLRRIADAMEAHLDELAKLEVVDAGKPWSASRGIELPGLLDALRLFAGLPGIGSAQPAGEYHEGHTSFLRREPIGVAAAITPWNYPLWQAIWKIAPALAVGNTVVVKPAEDTPLSTLRFVELAGEILPPGVLNLVHGRGDTTGQALVAHPEVGVVSFTGSTRAGRVIAAVAAAGPKRLVLELGGNAPVIVFDDVDLERTAYHVAGTALFNAGQECMAATRVIVQEGLHDRFVEAVAGAMESLTVMGDPLDPATNLGPLISAAQRDRVQALVDGVPGRAKVVLGGRPADGAGYFYPPTLVTGLEQSDEIVQTEIFGPVATVQSFADEAQAIALANDVEQGLAGSVWTRDVGRAMRVANAIEFGSVWINTHMAHGPEMPVGGFRGSGYGKEGGLAGLDEFSRTKQITVNLH</sequence>
<gene>
    <name evidence="6" type="ORF">SAMN04489713_107148</name>
</gene>
<evidence type="ECO:0000313" key="6">
    <source>
        <dbReference type="EMBL" id="SFO55965.1"/>
    </source>
</evidence>
<reference evidence="6 7" key="1">
    <citation type="submission" date="2016-10" db="EMBL/GenBank/DDBJ databases">
        <authorList>
            <person name="de Groot N.N."/>
        </authorList>
    </citation>
    <scope>NUCLEOTIDE SEQUENCE [LARGE SCALE GENOMIC DNA]</scope>
    <source>
        <strain evidence="6 7">DSM 43067</strain>
    </source>
</reference>
<dbReference type="Gene3D" id="3.40.605.10">
    <property type="entry name" value="Aldehyde Dehydrogenase, Chain A, domain 1"/>
    <property type="match status" value="1"/>
</dbReference>
<dbReference type="EMBL" id="FOVH01000007">
    <property type="protein sequence ID" value="SFO55965.1"/>
    <property type="molecule type" value="Genomic_DNA"/>
</dbReference>
<keyword evidence="2 4" id="KW-0560">Oxidoreductase</keyword>
<evidence type="ECO:0000256" key="2">
    <source>
        <dbReference type="ARBA" id="ARBA00023002"/>
    </source>
</evidence>
<evidence type="ECO:0000256" key="3">
    <source>
        <dbReference type="PROSITE-ProRule" id="PRU10007"/>
    </source>
</evidence>
<keyword evidence="7" id="KW-1185">Reference proteome</keyword>
<dbReference type="STRING" id="1993.SAMN04489713_107148"/>
<protein>
    <submittedName>
        <fullName evidence="6">Betaine-aldehyde dehydrogenase</fullName>
    </submittedName>
</protein>
<evidence type="ECO:0000259" key="5">
    <source>
        <dbReference type="Pfam" id="PF00171"/>
    </source>
</evidence>
<dbReference type="Proteomes" id="UP000183413">
    <property type="component" value="Unassembled WGS sequence"/>
</dbReference>
<name>A0A1I5I5U9_9ACTN</name>
<dbReference type="PROSITE" id="PS00070">
    <property type="entry name" value="ALDEHYDE_DEHYDR_CYS"/>
    <property type="match status" value="1"/>
</dbReference>